<dbReference type="PRINTS" id="PR01790">
    <property type="entry name" value="SMP30FAMILY"/>
</dbReference>
<name>A0A8H7ADR2_9EURO</name>
<evidence type="ECO:0000313" key="6">
    <source>
        <dbReference type="Proteomes" id="UP000606974"/>
    </source>
</evidence>
<feature type="binding site" evidence="3">
    <location>
        <position position="165"/>
    </location>
    <ligand>
        <name>a divalent metal cation</name>
        <dbReference type="ChEBI" id="CHEBI:60240"/>
    </ligand>
</feature>
<feature type="binding site" evidence="3">
    <location>
        <position position="21"/>
    </location>
    <ligand>
        <name>a divalent metal cation</name>
        <dbReference type="ChEBI" id="CHEBI:60240"/>
    </ligand>
</feature>
<dbReference type="InterPro" id="IPR011042">
    <property type="entry name" value="6-blade_b-propeller_TolB-like"/>
</dbReference>
<comment type="cofactor">
    <cofactor evidence="3">
        <name>Zn(2+)</name>
        <dbReference type="ChEBI" id="CHEBI:29105"/>
    </cofactor>
    <text evidence="3">Binds 1 divalent metal cation per subunit.</text>
</comment>
<keyword evidence="6" id="KW-1185">Reference proteome</keyword>
<dbReference type="InterPro" id="IPR005511">
    <property type="entry name" value="SMP-30"/>
</dbReference>
<gene>
    <name evidence="5" type="ORF">GJ744_000574</name>
</gene>
<feature type="active site" description="Proton donor/acceptor" evidence="2">
    <location>
        <position position="217"/>
    </location>
</feature>
<accession>A0A8H7ADR2</accession>
<dbReference type="Gene3D" id="2.120.10.30">
    <property type="entry name" value="TolB, C-terminal domain"/>
    <property type="match status" value="1"/>
</dbReference>
<evidence type="ECO:0000256" key="2">
    <source>
        <dbReference type="PIRSR" id="PIRSR605511-1"/>
    </source>
</evidence>
<dbReference type="Pfam" id="PF08450">
    <property type="entry name" value="SGL"/>
    <property type="match status" value="1"/>
</dbReference>
<feature type="binding site" evidence="3">
    <location>
        <position position="217"/>
    </location>
    <ligand>
        <name>a divalent metal cation</name>
        <dbReference type="ChEBI" id="CHEBI:60240"/>
    </ligand>
</feature>
<dbReference type="GO" id="GO:0004341">
    <property type="term" value="F:gluconolactonase activity"/>
    <property type="evidence" value="ECO:0007669"/>
    <property type="project" value="TreeGrafter"/>
</dbReference>
<evidence type="ECO:0000313" key="5">
    <source>
        <dbReference type="EMBL" id="KAF7505639.1"/>
    </source>
</evidence>
<comment type="similarity">
    <text evidence="1">Belongs to the SMP-30/CGR1 family.</text>
</comment>
<evidence type="ECO:0000256" key="1">
    <source>
        <dbReference type="ARBA" id="ARBA00008853"/>
    </source>
</evidence>
<dbReference type="PANTHER" id="PTHR10907:SF47">
    <property type="entry name" value="REGUCALCIN"/>
    <property type="match status" value="1"/>
</dbReference>
<evidence type="ECO:0000256" key="3">
    <source>
        <dbReference type="PIRSR" id="PIRSR605511-2"/>
    </source>
</evidence>
<dbReference type="GO" id="GO:0005509">
    <property type="term" value="F:calcium ion binding"/>
    <property type="evidence" value="ECO:0007669"/>
    <property type="project" value="TreeGrafter"/>
</dbReference>
<dbReference type="EMBL" id="JAACFV010000104">
    <property type="protein sequence ID" value="KAF7505639.1"/>
    <property type="molecule type" value="Genomic_DNA"/>
</dbReference>
<dbReference type="InterPro" id="IPR013658">
    <property type="entry name" value="SGL"/>
</dbReference>
<evidence type="ECO:0000259" key="4">
    <source>
        <dbReference type="Pfam" id="PF08450"/>
    </source>
</evidence>
<proteinExistence type="inferred from homology"/>
<sequence>MSLQTWKVTEPWLEIKCALGEGPYYSKEHNHLRFVDIFDKKLHIVDLAKGPASLRTIDTGMAVGVTADIKGEHDFILTGAKDGITKFNLETGEHQYITKLWAESEGPEKVRRMRSNDGAVDSAGRFWLGTMNDPKEAEITNEAVLFRLDTDGTLHRVLEEVSVPNGISWNEKDDTMYWTDTPTNNVFAFDFDAKSGNISNSRVFYHHPDNESHGNPDGHSRDVEGNIWHACYGGSRVVKVSPEGKLVGEILLPTRNPTCPVFVGTELFITSAQEDEPERYPESAKCAGCVFRVDVGVEGMPKHEARIP</sequence>
<dbReference type="SUPFAM" id="SSF63829">
    <property type="entry name" value="Calcium-dependent phosphotriesterase"/>
    <property type="match status" value="1"/>
</dbReference>
<comment type="caution">
    <text evidence="5">The sequence shown here is derived from an EMBL/GenBank/DDBJ whole genome shotgun (WGS) entry which is preliminary data.</text>
</comment>
<dbReference type="Proteomes" id="UP000606974">
    <property type="component" value="Unassembled WGS sequence"/>
</dbReference>
<reference evidence="5" key="1">
    <citation type="submission" date="2020-02" db="EMBL/GenBank/DDBJ databases">
        <authorList>
            <person name="Palmer J.M."/>
        </authorList>
    </citation>
    <scope>NUCLEOTIDE SEQUENCE</scope>
    <source>
        <strain evidence="5">EPUS1.4</strain>
        <tissue evidence="5">Thallus</tissue>
    </source>
</reference>
<dbReference type="PANTHER" id="PTHR10907">
    <property type="entry name" value="REGUCALCIN"/>
    <property type="match status" value="1"/>
</dbReference>
<feature type="binding site" evidence="3">
    <location>
        <position position="116"/>
    </location>
    <ligand>
        <name>substrate</name>
    </ligand>
</feature>
<keyword evidence="3" id="KW-0862">Zinc</keyword>
<protein>
    <recommendedName>
        <fullName evidence="4">SMP-30/Gluconolactonase/LRE-like region domain-containing protein</fullName>
    </recommendedName>
</protein>
<dbReference type="OrthoDB" id="423498at2759"/>
<feature type="binding site" evidence="3">
    <location>
        <position position="114"/>
    </location>
    <ligand>
        <name>substrate</name>
    </ligand>
</feature>
<feature type="domain" description="SMP-30/Gluconolactonase/LRE-like region" evidence="4">
    <location>
        <begin position="19"/>
        <end position="273"/>
    </location>
</feature>
<organism evidence="5 6">
    <name type="scientific">Endocarpon pusillum</name>
    <dbReference type="NCBI Taxonomy" id="364733"/>
    <lineage>
        <taxon>Eukaryota</taxon>
        <taxon>Fungi</taxon>
        <taxon>Dikarya</taxon>
        <taxon>Ascomycota</taxon>
        <taxon>Pezizomycotina</taxon>
        <taxon>Eurotiomycetes</taxon>
        <taxon>Chaetothyriomycetidae</taxon>
        <taxon>Verrucariales</taxon>
        <taxon>Verrucariaceae</taxon>
        <taxon>Endocarpon</taxon>
    </lineage>
</organism>
<keyword evidence="3" id="KW-0479">Metal-binding</keyword>
<dbReference type="AlphaFoldDB" id="A0A8H7ADR2"/>